<dbReference type="RefSeq" id="WP_048118039.1">
    <property type="nucleotide sequence ID" value="NZ_CP009528.1"/>
</dbReference>
<evidence type="ECO:0000313" key="2">
    <source>
        <dbReference type="Proteomes" id="UP000033033"/>
    </source>
</evidence>
<dbReference type="STRING" id="1434108.MSBRM_1508"/>
<dbReference type="Proteomes" id="UP000033033">
    <property type="component" value="Chromosome"/>
</dbReference>
<evidence type="ECO:0000313" key="1">
    <source>
        <dbReference type="EMBL" id="AKB54506.1"/>
    </source>
</evidence>
<reference evidence="1 2" key="1">
    <citation type="submission" date="2014-07" db="EMBL/GenBank/DDBJ databases">
        <title>Methanogenic archaea and the global carbon cycle.</title>
        <authorList>
            <person name="Henriksen J.R."/>
            <person name="Luke J."/>
            <person name="Reinhart S."/>
            <person name="Benedict M.N."/>
            <person name="Youngblut N.D."/>
            <person name="Metcalf M.E."/>
            <person name="Whitaker R.J."/>
            <person name="Metcalf W.W."/>
        </authorList>
    </citation>
    <scope>NUCLEOTIDE SEQUENCE [LARGE SCALE GENOMIC DNA]</scope>
    <source>
        <strain evidence="1 2">MS</strain>
    </source>
</reference>
<sequence length="84" mass="9729">MDKIIPSAPAKYPLTNIPESRAITVLKYILSEYVKPDIREMDKIPNTDGYLVIRNEDHEPIGKIEVQIKKCQMDFQESLNINVR</sequence>
<dbReference type="GeneID" id="42569685"/>
<protein>
    <submittedName>
        <fullName evidence="1">Uncharacterized protein</fullName>
    </submittedName>
</protein>
<gene>
    <name evidence="1" type="ORF">MSBRM_1508</name>
</gene>
<dbReference type="HOGENOM" id="CLU_2519722_0_0_2"/>
<accession>A0A0E3LNC0</accession>
<dbReference type="KEGG" id="mby:MSBRM_1508"/>
<keyword evidence="2" id="KW-1185">Reference proteome</keyword>
<name>A0A0E3LNC0_METBA</name>
<proteinExistence type="predicted"/>
<dbReference type="EMBL" id="CP009528">
    <property type="protein sequence ID" value="AKB54506.1"/>
    <property type="molecule type" value="Genomic_DNA"/>
</dbReference>
<dbReference type="AlphaFoldDB" id="A0A0E3LNC0"/>
<organism evidence="1 2">
    <name type="scientific">Methanosarcina barkeri MS</name>
    <dbReference type="NCBI Taxonomy" id="1434108"/>
    <lineage>
        <taxon>Archaea</taxon>
        <taxon>Methanobacteriati</taxon>
        <taxon>Methanobacteriota</taxon>
        <taxon>Stenosarchaea group</taxon>
        <taxon>Methanomicrobia</taxon>
        <taxon>Methanosarcinales</taxon>
        <taxon>Methanosarcinaceae</taxon>
        <taxon>Methanosarcina</taxon>
    </lineage>
</organism>